<dbReference type="AlphaFoldDB" id="R4U3E3"/>
<gene>
    <name evidence="1" type="ORF">SCHRY_v1c04370</name>
</gene>
<dbReference type="STRING" id="1276227.SCHRY_v1c04370"/>
<keyword evidence="2" id="KW-1185">Reference proteome</keyword>
<reference evidence="1 2" key="1">
    <citation type="journal article" date="2013" name="Genome Biol. Evol.">
        <title>Complete genomes of two dipteran-associated spiroplasmas provided insights into the origin, dynamics, and impacts of viral invasion in spiroplasma.</title>
        <authorList>
            <person name="Ku C."/>
            <person name="Lo W.S."/>
            <person name="Chen L.L."/>
            <person name="Kuo C.H."/>
        </authorList>
    </citation>
    <scope>NUCLEOTIDE SEQUENCE [LARGE SCALE GENOMIC DNA]</scope>
    <source>
        <strain evidence="1 2">DF-1</strain>
    </source>
</reference>
<organism evidence="1 2">
    <name type="scientific">Spiroplasma chrysopicola DF-1</name>
    <dbReference type="NCBI Taxonomy" id="1276227"/>
    <lineage>
        <taxon>Bacteria</taxon>
        <taxon>Bacillati</taxon>
        <taxon>Mycoplasmatota</taxon>
        <taxon>Mollicutes</taxon>
        <taxon>Entomoplasmatales</taxon>
        <taxon>Spiroplasmataceae</taxon>
        <taxon>Spiroplasma</taxon>
    </lineage>
</organism>
<accession>R4U3E3</accession>
<dbReference type="EMBL" id="CP005077">
    <property type="protein sequence ID" value="AGM25018.1"/>
    <property type="molecule type" value="Genomic_DNA"/>
</dbReference>
<dbReference type="Gene3D" id="2.80.10.50">
    <property type="match status" value="1"/>
</dbReference>
<dbReference type="eggNOG" id="COG1520">
    <property type="taxonomic scope" value="Bacteria"/>
</dbReference>
<dbReference type="RefSeq" id="WP_016338843.1">
    <property type="nucleotide sequence ID" value="NC_021280.1"/>
</dbReference>
<protein>
    <submittedName>
        <fullName evidence="1">Uncharacterized protein</fullName>
    </submittedName>
</protein>
<dbReference type="KEGG" id="scr:SCHRY_v1c04370"/>
<name>R4U3E3_9MOLU</name>
<dbReference type="HOGENOM" id="CLU_983200_0_0_14"/>
<sequence length="283" mass="31495">MYVKNATKISATVRVKSSSSLYDPNSSVDVHFGARYVTLATDVKQRSFPNVNLGEKPDPEKLKAIVTGVDVNNDLRTDEVQIKNIQETNGTVTAVLTVIEGSKIYLVTDTLKLYFSSNNRKLLSEVLTNQELGDILNKEPETIINKIGELNPEVYVNEIEFVADSITSEQALIKVRTDSVNYIINSESVTVNYRVFNPNIGTIKSVVEQPDENFDGEVLSLVQLDTGIILAGTYRESIYQLNPDGTIKAKIDNNHYLKSLVQLKDGTILAAGNKRDIYYLNNQ</sequence>
<proteinExistence type="predicted"/>
<evidence type="ECO:0000313" key="1">
    <source>
        <dbReference type="EMBL" id="AGM25018.1"/>
    </source>
</evidence>
<dbReference type="Proteomes" id="UP000013964">
    <property type="component" value="Chromosome"/>
</dbReference>
<evidence type="ECO:0000313" key="2">
    <source>
        <dbReference type="Proteomes" id="UP000013964"/>
    </source>
</evidence>
<dbReference type="PATRIC" id="fig|1276227.3.peg.436"/>